<accession>A0A6S6R0Q3</accession>
<organism evidence="1 2">
    <name type="scientific">Anaerocolumna cellulosilytica</name>
    <dbReference type="NCBI Taxonomy" id="433286"/>
    <lineage>
        <taxon>Bacteria</taxon>
        <taxon>Bacillati</taxon>
        <taxon>Bacillota</taxon>
        <taxon>Clostridia</taxon>
        <taxon>Lachnospirales</taxon>
        <taxon>Lachnospiraceae</taxon>
        <taxon>Anaerocolumna</taxon>
    </lineage>
</organism>
<dbReference type="KEGG" id="acel:acsn021_01370"/>
<proteinExistence type="predicted"/>
<dbReference type="Proteomes" id="UP000515561">
    <property type="component" value="Chromosome"/>
</dbReference>
<reference evidence="1 2" key="1">
    <citation type="journal article" date="2016" name="Int. J. Syst. Evol. Microbiol.">
        <title>Descriptions of Anaerotaenia torta gen. nov., sp. nov. and Anaerocolumna cellulosilytica gen. nov., sp. nov. isolated from a methanogenic reactor of cattle waste.</title>
        <authorList>
            <person name="Uek A."/>
            <person name="Ohtaki Y."/>
            <person name="Kaku N."/>
            <person name="Ueki K."/>
        </authorList>
    </citation>
    <scope>NUCLEOTIDE SEQUENCE [LARGE SCALE GENOMIC DNA]</scope>
    <source>
        <strain evidence="1 2">SN021</strain>
    </source>
</reference>
<protein>
    <submittedName>
        <fullName evidence="1">Uncharacterized protein</fullName>
    </submittedName>
</protein>
<dbReference type="RefSeq" id="WP_184093015.1">
    <property type="nucleotide sequence ID" value="NZ_AP023367.1"/>
</dbReference>
<dbReference type="EMBL" id="AP023367">
    <property type="protein sequence ID" value="BCJ92568.1"/>
    <property type="molecule type" value="Genomic_DNA"/>
</dbReference>
<keyword evidence="2" id="KW-1185">Reference proteome</keyword>
<evidence type="ECO:0000313" key="2">
    <source>
        <dbReference type="Proteomes" id="UP000515561"/>
    </source>
</evidence>
<dbReference type="AlphaFoldDB" id="A0A6S6R0Q3"/>
<gene>
    <name evidence="1" type="ORF">acsn021_01370</name>
</gene>
<sequence length="190" mass="22014">MDKKELQNIAQVLLAYEESKDTSKCKTIKDREAELLKYPVTHDSEALLAQPYHIMMDTEYRRKAGYFKIVQLFKKSGCLPDGHTLLTLALTIEEMSRMIYESFWELKDLFRSLLKEYEKNQKEPDILGALAILKACRLSLVLPEHYMAIGLRYMGDEEETFGFTPSLTKGLRKACKKEYNTLCELWGGLL</sequence>
<evidence type="ECO:0000313" key="1">
    <source>
        <dbReference type="EMBL" id="BCJ92568.1"/>
    </source>
</evidence>
<name>A0A6S6R0Q3_9FIRM</name>